<dbReference type="EMBL" id="BAABJZ010000090">
    <property type="protein sequence ID" value="GAA4893036.1"/>
    <property type="molecule type" value="Genomic_DNA"/>
</dbReference>
<dbReference type="PROSITE" id="PS51186">
    <property type="entry name" value="GNAT"/>
    <property type="match status" value="1"/>
</dbReference>
<dbReference type="PANTHER" id="PTHR43792:SF1">
    <property type="entry name" value="N-ACETYLTRANSFERASE DOMAIN-CONTAINING PROTEIN"/>
    <property type="match status" value="1"/>
</dbReference>
<organism evidence="2 3">
    <name type="scientific">Ferrimonas pelagia</name>
    <dbReference type="NCBI Taxonomy" id="1177826"/>
    <lineage>
        <taxon>Bacteria</taxon>
        <taxon>Pseudomonadati</taxon>
        <taxon>Pseudomonadota</taxon>
        <taxon>Gammaproteobacteria</taxon>
        <taxon>Alteromonadales</taxon>
        <taxon>Ferrimonadaceae</taxon>
        <taxon>Ferrimonas</taxon>
    </lineage>
</organism>
<dbReference type="InterPro" id="IPR000182">
    <property type="entry name" value="GNAT_dom"/>
</dbReference>
<evidence type="ECO:0000313" key="2">
    <source>
        <dbReference type="EMBL" id="GAA4893036.1"/>
    </source>
</evidence>
<evidence type="ECO:0000313" key="3">
    <source>
        <dbReference type="Proteomes" id="UP001499988"/>
    </source>
</evidence>
<feature type="domain" description="N-acetyltransferase" evidence="1">
    <location>
        <begin position="51"/>
        <end position="219"/>
    </location>
</feature>
<dbReference type="SUPFAM" id="SSF55729">
    <property type="entry name" value="Acyl-CoA N-acyltransferases (Nat)"/>
    <property type="match status" value="1"/>
</dbReference>
<sequence length="230" mass="25608">MLFISPVILCPQSQYFTGQTGMIRREFSLLADIMTLTHLLKGESIALSPTHSLNLLSPDDMPAICQMLADDRVNQYLFFAPAPEQIYYDYFTPQFAAMAASIAAGQQPNQLLLAIRDPQGQFAGMVAIVATAEQPNTYDIGYQLPHRSWGQGLASRACRLLTQLAFEQMGANKLQADTFDNNQASKRVLEKSGFGRTHKVYGHFAEGTIDQCWFGQTREQYQRSVAVANT</sequence>
<evidence type="ECO:0000259" key="1">
    <source>
        <dbReference type="PROSITE" id="PS51186"/>
    </source>
</evidence>
<dbReference type="Gene3D" id="3.40.630.30">
    <property type="match status" value="1"/>
</dbReference>
<gene>
    <name evidence="2" type="ORF">GCM10023333_27820</name>
</gene>
<protein>
    <recommendedName>
        <fullName evidence="1">N-acetyltransferase domain-containing protein</fullName>
    </recommendedName>
</protein>
<proteinExistence type="predicted"/>
<dbReference type="Pfam" id="PF13302">
    <property type="entry name" value="Acetyltransf_3"/>
    <property type="match status" value="1"/>
</dbReference>
<name>A0ABP9F3L9_9GAMM</name>
<comment type="caution">
    <text evidence="2">The sequence shown here is derived from an EMBL/GenBank/DDBJ whole genome shotgun (WGS) entry which is preliminary data.</text>
</comment>
<accession>A0ABP9F3L9</accession>
<dbReference type="Proteomes" id="UP001499988">
    <property type="component" value="Unassembled WGS sequence"/>
</dbReference>
<keyword evidence="3" id="KW-1185">Reference proteome</keyword>
<dbReference type="InterPro" id="IPR051531">
    <property type="entry name" value="N-acetyltransferase"/>
</dbReference>
<dbReference type="InterPro" id="IPR016181">
    <property type="entry name" value="Acyl_CoA_acyltransferase"/>
</dbReference>
<reference evidence="3" key="1">
    <citation type="journal article" date="2019" name="Int. J. Syst. Evol. Microbiol.">
        <title>The Global Catalogue of Microorganisms (GCM) 10K type strain sequencing project: providing services to taxonomists for standard genome sequencing and annotation.</title>
        <authorList>
            <consortium name="The Broad Institute Genomics Platform"/>
            <consortium name="The Broad Institute Genome Sequencing Center for Infectious Disease"/>
            <person name="Wu L."/>
            <person name="Ma J."/>
        </authorList>
    </citation>
    <scope>NUCLEOTIDE SEQUENCE [LARGE SCALE GENOMIC DNA]</scope>
    <source>
        <strain evidence="3">JCM 18401</strain>
    </source>
</reference>
<dbReference type="PANTHER" id="PTHR43792">
    <property type="entry name" value="GNAT FAMILY, PUTATIVE (AFU_ORTHOLOGUE AFUA_3G00765)-RELATED-RELATED"/>
    <property type="match status" value="1"/>
</dbReference>